<proteinExistence type="predicted"/>
<dbReference type="InterPro" id="IPR003156">
    <property type="entry name" value="DHHA1_dom"/>
</dbReference>
<dbReference type="Gene3D" id="3.90.1640.10">
    <property type="entry name" value="inorganic pyrophosphatase (n-terminal core)"/>
    <property type="match status" value="1"/>
</dbReference>
<dbReference type="InterPro" id="IPR001667">
    <property type="entry name" value="DDH_dom"/>
</dbReference>
<gene>
    <name evidence="3" type="ORF">SCANT_v1c01950</name>
</gene>
<keyword evidence="4" id="KW-1185">Reference proteome</keyword>
<dbReference type="Pfam" id="PF02272">
    <property type="entry name" value="DHHA1"/>
    <property type="match status" value="1"/>
</dbReference>
<name>A0A0M4JW45_9MOLU</name>
<dbReference type="PATRIC" id="fig|362837.3.peg.196"/>
<dbReference type="SUPFAM" id="SSF64182">
    <property type="entry name" value="DHH phosphoesterases"/>
    <property type="match status" value="1"/>
</dbReference>
<dbReference type="Proteomes" id="UP000063919">
    <property type="component" value="Chromosome"/>
</dbReference>
<dbReference type="InterPro" id="IPR038763">
    <property type="entry name" value="DHH_sf"/>
</dbReference>
<dbReference type="AlphaFoldDB" id="A0A0M4JW45"/>
<dbReference type="OrthoDB" id="9803668at2"/>
<dbReference type="KEGG" id="scj:SCANT_v1c01950"/>
<dbReference type="PANTHER" id="PTHR47618">
    <property type="entry name" value="BIFUNCTIONAL OLIGORIBONUCLEASE AND PAP PHOSPHATASE NRNA"/>
    <property type="match status" value="1"/>
</dbReference>
<dbReference type="EMBL" id="CP012622">
    <property type="protein sequence ID" value="ALD66105.1"/>
    <property type="molecule type" value="Genomic_DNA"/>
</dbReference>
<dbReference type="Gene3D" id="3.10.310.30">
    <property type="match status" value="1"/>
</dbReference>
<dbReference type="GO" id="GO:0003676">
    <property type="term" value="F:nucleic acid binding"/>
    <property type="evidence" value="ECO:0007669"/>
    <property type="project" value="InterPro"/>
</dbReference>
<dbReference type="STRING" id="362837.SCANT_v1c01950"/>
<dbReference type="Pfam" id="PF01368">
    <property type="entry name" value="DHH"/>
    <property type="match status" value="1"/>
</dbReference>
<dbReference type="RefSeq" id="WP_053945878.1">
    <property type="nucleotide sequence ID" value="NZ_CP012622.1"/>
</dbReference>
<evidence type="ECO:0000259" key="1">
    <source>
        <dbReference type="Pfam" id="PF01368"/>
    </source>
</evidence>
<dbReference type="PANTHER" id="PTHR47618:SF1">
    <property type="entry name" value="BIFUNCTIONAL OLIGORIBONUCLEASE AND PAP PHOSPHATASE NRNA"/>
    <property type="match status" value="1"/>
</dbReference>
<organism evidence="3 4">
    <name type="scientific">Spiroplasma cantharicola</name>
    <dbReference type="NCBI Taxonomy" id="362837"/>
    <lineage>
        <taxon>Bacteria</taxon>
        <taxon>Bacillati</taxon>
        <taxon>Mycoplasmatota</taxon>
        <taxon>Mollicutes</taxon>
        <taxon>Entomoplasmatales</taxon>
        <taxon>Spiroplasmataceae</taxon>
        <taxon>Spiroplasma</taxon>
    </lineage>
</organism>
<evidence type="ECO:0000313" key="4">
    <source>
        <dbReference type="Proteomes" id="UP000063919"/>
    </source>
</evidence>
<reference evidence="3 4" key="1">
    <citation type="journal article" date="2015" name="Genome Announc.">
        <title>Complete Genome Sequence of Spiroplasma cantharicola CC-1T (DSM 21588), a Bacterium Isolated from Soldier Beetle (Cantharis carolinus).</title>
        <authorList>
            <person name="Lo W.S."/>
            <person name="Liu P.Y."/>
            <person name="Kuo C.H."/>
        </authorList>
    </citation>
    <scope>NUCLEOTIDE SEQUENCE [LARGE SCALE GENOMIC DNA]</scope>
    <source>
        <strain evidence="3 4">CC-1</strain>
    </source>
</reference>
<protein>
    <submittedName>
        <fullName evidence="3">Phosphoesterase RecJ domain-containing protein</fullName>
    </submittedName>
</protein>
<evidence type="ECO:0000313" key="3">
    <source>
        <dbReference type="EMBL" id="ALD66105.1"/>
    </source>
</evidence>
<dbReference type="InterPro" id="IPR051319">
    <property type="entry name" value="Oligoribo/pAp-PDE_c-di-AMP_PDE"/>
</dbReference>
<feature type="domain" description="DHHA1" evidence="2">
    <location>
        <begin position="232"/>
        <end position="311"/>
    </location>
</feature>
<accession>A0A0M4JW45</accession>
<evidence type="ECO:0000259" key="2">
    <source>
        <dbReference type="Pfam" id="PF02272"/>
    </source>
</evidence>
<feature type="domain" description="DDH" evidence="1">
    <location>
        <begin position="14"/>
        <end position="138"/>
    </location>
</feature>
<sequence length="315" mass="36388">MFKKLIELINSNKKIILLRHIYPDFDAIGSQMSLYQFINDNFKNKNIKLGGDLPKEYHCIGKTQKLKQEDFKDALVIITDTAIKERIDIQDLNWLALASDVFKIDHHVNIDQYGTMEIVDSSYPATCELLTELYNNSKLVFSKLTAYYLFHGLITDTDRFMYRNVTARTFEMASILIKKGFAINDVYKNIYGLSQDEVRLKGYILSNYKISKEKIAYIILTKEVMQGFNIDDNNKISLWVNILGEIKDATAWVFFTQGKDFIRVEFRSNKCNVRDIAVKFGGGGHINASGAKLESIDQCLEVIKYFDKNFKKLKL</sequence>